<sequence>MKHRVLLLVAFVLLLATGAGTVVAANVLAAQRLSDDGRTAAQERTRGDRSGPDGEFHRFRLGSIAGERLEPNRDDFAARTNADGPMLLFLPATRAKPAQYQRFLAAALQDGYHVLGLDYWNLGKTLSGTCEADARCYGQVQRNRFDGSRPSQFSQVTPAGSIVSRLRNAIEYLDDHDPDGGWGRFVDAREGIDWSDVVVAGHSQGGGEAAYIGHIRTVRGVLMFSSPVESLGAVHAAWMDRPGRTPVTRMYAIDDRADEFGPRIRGSWHALGLTGPSGPFGTDTTPPLPGADPHAILTDLRLGDPSQAHSRIIKDSTPLDRDGTPVMLPLWQWLLHRFAPGTAEPHSPGGS</sequence>
<reference evidence="2" key="1">
    <citation type="journal article" date="2014" name="Int. J. Syst. Evol. Microbiol.">
        <title>Complete genome sequence of Corynebacterium casei LMG S-19264T (=DSM 44701T), isolated from a smear-ripened cheese.</title>
        <authorList>
            <consortium name="US DOE Joint Genome Institute (JGI-PGF)"/>
            <person name="Walter F."/>
            <person name="Albersmeier A."/>
            <person name="Kalinowski J."/>
            <person name="Ruckert C."/>
        </authorList>
    </citation>
    <scope>NUCLEOTIDE SEQUENCE</scope>
    <source>
        <strain evidence="2">JCM 1480</strain>
    </source>
</reference>
<evidence type="ECO:0000313" key="2">
    <source>
        <dbReference type="EMBL" id="GGK88232.1"/>
    </source>
</evidence>
<dbReference type="AlphaFoldDB" id="A0A8H9G712"/>
<protein>
    <recommendedName>
        <fullName evidence="6">Alpha/beta hydrolase</fullName>
    </recommendedName>
</protein>
<evidence type="ECO:0008006" key="6">
    <source>
        <dbReference type="Google" id="ProtNLM"/>
    </source>
</evidence>
<dbReference type="Proteomes" id="UP000648535">
    <property type="component" value="Unassembled WGS sequence"/>
</dbReference>
<dbReference type="RefSeq" id="WP_175329174.1">
    <property type="nucleotide sequence ID" value="NZ_BMOI01000001.1"/>
</dbReference>
<gene>
    <name evidence="2" type="ORF">GCM10009769_02850</name>
    <name evidence="3" type="ORF">JOE58_000970</name>
</gene>
<reference evidence="2" key="2">
    <citation type="submission" date="2020-09" db="EMBL/GenBank/DDBJ databases">
        <authorList>
            <person name="Sun Q."/>
            <person name="Ohkuma M."/>
        </authorList>
    </citation>
    <scope>NUCLEOTIDE SEQUENCE</scope>
    <source>
        <strain evidence="2">JCM 1480</strain>
    </source>
</reference>
<organism evidence="2 4">
    <name type="scientific">Curtobacterium luteum</name>
    <dbReference type="NCBI Taxonomy" id="33881"/>
    <lineage>
        <taxon>Bacteria</taxon>
        <taxon>Bacillati</taxon>
        <taxon>Actinomycetota</taxon>
        <taxon>Actinomycetes</taxon>
        <taxon>Micrococcales</taxon>
        <taxon>Microbacteriaceae</taxon>
        <taxon>Curtobacterium</taxon>
    </lineage>
</organism>
<dbReference type="SUPFAM" id="SSF53474">
    <property type="entry name" value="alpha/beta-Hydrolases"/>
    <property type="match status" value="1"/>
</dbReference>
<evidence type="ECO:0000256" key="1">
    <source>
        <dbReference type="SAM" id="SignalP"/>
    </source>
</evidence>
<reference evidence="3 5" key="3">
    <citation type="submission" date="2021-01" db="EMBL/GenBank/DDBJ databases">
        <title>Sequencing the genomes of 1000 actinobacteria strains.</title>
        <authorList>
            <person name="Klenk H.-P."/>
        </authorList>
    </citation>
    <scope>NUCLEOTIDE SEQUENCE [LARGE SCALE GENOMIC DNA]</scope>
    <source>
        <strain evidence="3 5">DSM 20542</strain>
    </source>
</reference>
<dbReference type="NCBIfam" id="NF047580">
    <property type="entry name" value="BPSS1187_fam"/>
    <property type="match status" value="1"/>
</dbReference>
<keyword evidence="1" id="KW-0732">Signal</keyword>
<dbReference type="EMBL" id="JAFBCG010000001">
    <property type="protein sequence ID" value="MBM7801719.1"/>
    <property type="molecule type" value="Genomic_DNA"/>
</dbReference>
<dbReference type="InterPro" id="IPR058180">
    <property type="entry name" value="BPSS1187-like"/>
</dbReference>
<evidence type="ECO:0000313" key="5">
    <source>
        <dbReference type="Proteomes" id="UP000746584"/>
    </source>
</evidence>
<evidence type="ECO:0000313" key="3">
    <source>
        <dbReference type="EMBL" id="MBM7801719.1"/>
    </source>
</evidence>
<feature type="signal peptide" evidence="1">
    <location>
        <begin position="1"/>
        <end position="24"/>
    </location>
</feature>
<accession>A0A8H9G712</accession>
<dbReference type="Proteomes" id="UP000746584">
    <property type="component" value="Unassembled WGS sequence"/>
</dbReference>
<dbReference type="EMBL" id="BMOI01000001">
    <property type="protein sequence ID" value="GGK88232.1"/>
    <property type="molecule type" value="Genomic_DNA"/>
</dbReference>
<proteinExistence type="predicted"/>
<keyword evidence="5" id="KW-1185">Reference proteome</keyword>
<feature type="chain" id="PRO_5034486049" description="Alpha/beta hydrolase" evidence="1">
    <location>
        <begin position="25"/>
        <end position="351"/>
    </location>
</feature>
<name>A0A8H9G712_9MICO</name>
<comment type="caution">
    <text evidence="2">The sequence shown here is derived from an EMBL/GenBank/DDBJ whole genome shotgun (WGS) entry which is preliminary data.</text>
</comment>
<dbReference type="Gene3D" id="3.40.50.1820">
    <property type="entry name" value="alpha/beta hydrolase"/>
    <property type="match status" value="1"/>
</dbReference>
<evidence type="ECO:0000313" key="4">
    <source>
        <dbReference type="Proteomes" id="UP000648535"/>
    </source>
</evidence>
<dbReference type="InterPro" id="IPR029058">
    <property type="entry name" value="AB_hydrolase_fold"/>
</dbReference>